<evidence type="ECO:0000256" key="2">
    <source>
        <dbReference type="ARBA" id="ARBA00022490"/>
    </source>
</evidence>
<keyword evidence="11" id="KW-1185">Reference proteome</keyword>
<dbReference type="Pfam" id="PF01757">
    <property type="entry name" value="Acyl_transf_3"/>
    <property type="match status" value="1"/>
</dbReference>
<feature type="domain" description="TOG" evidence="9">
    <location>
        <begin position="2194"/>
        <end position="2423"/>
    </location>
</feature>
<feature type="transmembrane region" description="Helical" evidence="7">
    <location>
        <begin position="2162"/>
        <end position="2181"/>
    </location>
</feature>
<dbReference type="GO" id="GO:0016747">
    <property type="term" value="F:acyltransferase activity, transferring groups other than amino-acyl groups"/>
    <property type="evidence" value="ECO:0007669"/>
    <property type="project" value="InterPro"/>
</dbReference>
<protein>
    <submittedName>
        <fullName evidence="10">Nose resistant to fluoxetine protein 6-like</fullName>
    </submittedName>
</protein>
<feature type="region of interest" description="Disordered" evidence="6">
    <location>
        <begin position="306"/>
        <end position="386"/>
    </location>
</feature>
<keyword evidence="4" id="KW-0206">Cytoskeleton</keyword>
<feature type="transmembrane region" description="Helical" evidence="7">
    <location>
        <begin position="2187"/>
        <end position="2208"/>
    </location>
</feature>
<dbReference type="InterPro" id="IPR006621">
    <property type="entry name" value="Nose-resist-to-fluoxetine_N"/>
</dbReference>
<feature type="transmembrane region" description="Helical" evidence="7">
    <location>
        <begin position="1679"/>
        <end position="1705"/>
    </location>
</feature>
<keyword evidence="7" id="KW-0812">Transmembrane</keyword>
<feature type="compositionally biased region" description="Basic and acidic residues" evidence="6">
    <location>
        <begin position="868"/>
        <end position="885"/>
    </location>
</feature>
<feature type="region of interest" description="Disordered" evidence="6">
    <location>
        <begin position="677"/>
        <end position="699"/>
    </location>
</feature>
<feature type="repeat" description="HEAT" evidence="5">
    <location>
        <begin position="191"/>
        <end position="229"/>
    </location>
</feature>
<evidence type="ECO:0000313" key="10">
    <source>
        <dbReference type="EMBL" id="KAI6657581.1"/>
    </source>
</evidence>
<evidence type="ECO:0000256" key="7">
    <source>
        <dbReference type="SAM" id="Phobius"/>
    </source>
</evidence>
<dbReference type="InterPro" id="IPR024395">
    <property type="entry name" value="CLASP_N_dom"/>
</dbReference>
<dbReference type="InterPro" id="IPR034085">
    <property type="entry name" value="TOG"/>
</dbReference>
<sequence>MSDPFKLKSTVPQSHNTQEVQPTSIDFLPHDIIQAIKDSGDWQRRTSTLENLKSILEEVSDISALLSNFSAFVSFLVSLLDDSHFRVIHTTLQIIEMLAERFGDKIEIDILDTTDSILHRITENRNSLYAREKMPKFFLKLMRFLNPHTLMMRLVTSSLHSRSHKIREDTLILIIAGLLTFPRTEFDLGSIAEHVVPLIADSRQRVRFMALETIAVVAHALEPGLLQETRSNYMQPLLSPVQRWEAENMSQGILLKVIQARLSRKKLPYITSDETVEPAVPFPTNASRQDNGMDLEWIISSTIERTQGEENEVSTNGSKLLPLQPPRRFSAGRQKLPWEKERKEQSLSAPTKKEDGSYQMNFLNKQHEKQPKAPPPTYSNWLADPNTAKNLSRSDRFYSANNSPKQPRLSYMDQYMGSRMKYSDPMKREEFVYGEREESEFQNEFVYPTEPDLSQSWPAQFFENSQPLHNAETGHLNPNNTTTSQFPFKLAKARPCSKQQPNNPKPDRRPVESTLPPGKASLHLPAIERETVDKSNETSQSEIERPIKLAKKRERRAYSSKPKMDVTPISSELSQVASSCSLGPSKKEGITKETMYSFDAGNLGKNNYTLPRYKRLLGSEKILVKTKPRSNTLPNPPPVSSKSIQDNNDDNNNNDNNNNNNEKLKDRLDDHKNKIKEQPVFTREEASSSPTQTWTNDLTATGQLPEQLRGNQVADPFEEEAKLIVKPPKAKPVRVSSKTRLRRRTFIGPIPDITNSNLDTSLASSIAVDVSTTSLQDSTSNLLPKQREKSNSLPRLPSDTAGSYSPEPQEIIDKCEDNDTTPTPGDPTTCNSNNVTPVVSNKPSPDSDENITEEICYNNHGLNSSLIHDSDQKQDGEKVQHDFSQKQHNPSIKPPIPVRPQQKESSSYFGIYHKKKTFETEPSSTNSSTCNLSKRIEVDSILPNKIESKKRQSYENVSLTNNESNSGRPVRRRVDLTRNLNHSVDDDLEDLSLFNDTSESVFSLSPSFGRFRASAESGSMDTSALSQLSLSPQELKKTQSPVSIMPVKNKTSSVHNSPYEMIGTSPMDCSPIDKLARSPSYSPSHPTGGVGANRVYTKGFSPSKAVKQAPKKSPTHNKATPPIDLAIGKKGNISVVGISPTAIYTSPKHSILPASPARSKYSPLKDIKPSLDSVQIEDESVNPVSHPGESLIDALCFLEDESWECKIEGLVLIKRLCRHHTDTLFVQIKQVVLAVIAEVKNLRSSVSKVAIITFCDLFVYINKMLEPFLELIIKALLHKAGESNMFIRDDVEKSLYVMIQNISANKAFTALISGGIGHKNPVVRKLAMQVICYGVDQIGDVQVLNLPRDVIEKLMVSITNTSQDNSPDARYYARKAITLLFDNPDFVKKISKNLNPDLVTKVLDLFKLVQTKGVGELPNAGLQSARQSRVGQAPTRQNPHSADTRIDTTGSVKTSYALRQGTKTTNANCQKQRINSQTQNQEMSFNYWIVLIVLLSLTICLCDNEESMSNERLLHLVEALSDISFLGKFFAEIGNVSEKCKAELNTFSFTSKDPSTSYLYLLDSFSKPPTGLFQGNFKWLGDWHECKQLNNTEYVKIVIPVPILLKDSGLSFVGVSLAPDIAICLPAGCSNRNDTLNIINNFIVLIQPDVPINITAFVNTSTFKVYPEEKDPDIEITRFISFGIIILFILMATVATIVQVVTYYCNKCIGRRKVSKYSPPHEIVPNFRSNSSYYPSEDEINIQAIDSSLEPLEENELSEHSRIITVLTNILKSFSLYSNIQLLFSGPSNPQHSIDCLTGIRSLSMLWILLCRSYLWYLFSGAISDVENMLYNAIPRISFTVVWNGLSAMESLFIISGCLAMFLSLKELNSPDKPSLLKYFVKCYLYHFLRVTPTYLILLFLMWKITPLLGSGPMWNPTVDKLIGSCDKNWWPDVLYIQTFYPSAYIDTCLSWSFYVAIEIQFLLFSPLFILPAHYLRLPYSLILPVFCFIVFTCAPIPLLITRNVNSHISYLVNNYLGLYNISDIIDHAHSLEEVLVNEYYNKLYYHYVMYLGGLIVGYVLFELPAWRSNSKSDIKFDRKLGLFCITVFPIVSLLIIVLTFAPTWLFHGMPIVPELTYTLLVVIKPLWAVCIALLILCLALGFGGPFNALFSWKVWAPLSRLTFVVYLTHPIIMTLFFLTLRRTIPYNPLTFSFIIAGLMILNVTILPEDIHARLDSKKWFERLEAIKEIHELMTQHSSNISHDQRVVKVIETYILRLTDSNSKVNLMAIECFLDVITVLGNKLVQHLHPIFKALTSNLASKNTTIKTKAKESLENILKSIDHTYLVQPLSSVAQYANNLVRPVLLNTLADVSDTLFDKKPGVVQKYVLPLIFSLLEHHLNAECSAALQNLCKVVYQYMNKSLFEKASRLSTSQQDKLRKLAS</sequence>
<dbReference type="Pfam" id="PF12348">
    <property type="entry name" value="CLASP_N"/>
    <property type="match status" value="1"/>
</dbReference>
<feature type="region of interest" description="Disordered" evidence="6">
    <location>
        <begin position="1420"/>
        <end position="1448"/>
    </location>
</feature>
<dbReference type="Pfam" id="PF12755">
    <property type="entry name" value="Vac14_Fab1_bd"/>
    <property type="match status" value="1"/>
</dbReference>
<dbReference type="EMBL" id="JAKMXF010000111">
    <property type="protein sequence ID" value="KAI6657581.1"/>
    <property type="molecule type" value="Genomic_DNA"/>
</dbReference>
<dbReference type="SUPFAM" id="SSF48371">
    <property type="entry name" value="ARM repeat"/>
    <property type="match status" value="3"/>
</dbReference>
<feature type="compositionally biased region" description="Polar residues" evidence="6">
    <location>
        <begin position="568"/>
        <end position="582"/>
    </location>
</feature>
<dbReference type="Pfam" id="PF20146">
    <property type="entry name" value="NRF"/>
    <property type="match status" value="1"/>
</dbReference>
<dbReference type="InterPro" id="IPR052728">
    <property type="entry name" value="O2_lipid_transport_reg"/>
</dbReference>
<dbReference type="InterPro" id="IPR011989">
    <property type="entry name" value="ARM-like"/>
</dbReference>
<evidence type="ECO:0000313" key="11">
    <source>
        <dbReference type="Proteomes" id="UP001165289"/>
    </source>
</evidence>
<feature type="compositionally biased region" description="Polar residues" evidence="6">
    <location>
        <begin position="830"/>
        <end position="844"/>
    </location>
</feature>
<keyword evidence="3" id="KW-0677">Repeat</keyword>
<dbReference type="Proteomes" id="UP001165289">
    <property type="component" value="Unassembled WGS sequence"/>
</dbReference>
<dbReference type="InterPro" id="IPR016024">
    <property type="entry name" value="ARM-type_fold"/>
</dbReference>
<feature type="compositionally biased region" description="Polar residues" evidence="6">
    <location>
        <begin position="954"/>
        <end position="967"/>
    </location>
</feature>
<feature type="domain" description="TOG" evidence="9">
    <location>
        <begin position="1179"/>
        <end position="1419"/>
    </location>
</feature>
<dbReference type="PANTHER" id="PTHR11161">
    <property type="entry name" value="O-ACYLTRANSFERASE"/>
    <property type="match status" value="1"/>
</dbReference>
<evidence type="ECO:0000256" key="4">
    <source>
        <dbReference type="ARBA" id="ARBA00023212"/>
    </source>
</evidence>
<feature type="transmembrane region" description="Helical" evidence="7">
    <location>
        <begin position="1952"/>
        <end position="1970"/>
    </location>
</feature>
<feature type="transmembrane region" description="Helical" evidence="7">
    <location>
        <begin position="2045"/>
        <end position="2062"/>
    </location>
</feature>
<feature type="transmembrane region" description="Helical" evidence="7">
    <location>
        <begin position="2127"/>
        <end position="2150"/>
    </location>
</feature>
<feature type="compositionally biased region" description="Basic and acidic residues" evidence="6">
    <location>
        <begin position="526"/>
        <end position="547"/>
    </location>
</feature>
<proteinExistence type="predicted"/>
<evidence type="ECO:0000259" key="9">
    <source>
        <dbReference type="SMART" id="SM01349"/>
    </source>
</evidence>
<feature type="compositionally biased region" description="Low complexity" evidence="6">
    <location>
        <begin position="650"/>
        <end position="661"/>
    </location>
</feature>
<gene>
    <name evidence="10" type="ORF">LOD99_324</name>
</gene>
<dbReference type="InterPro" id="IPR002656">
    <property type="entry name" value="Acyl_transf_3_dom"/>
</dbReference>
<feature type="compositionally biased region" description="Polar residues" evidence="6">
    <location>
        <begin position="772"/>
        <end position="783"/>
    </location>
</feature>
<evidence type="ECO:0000256" key="6">
    <source>
        <dbReference type="SAM" id="MobiDB-lite"/>
    </source>
</evidence>
<comment type="subcellular location">
    <subcellularLocation>
        <location evidence="1">Cytoplasm</location>
        <location evidence="1">Cytoskeleton</location>
    </subcellularLocation>
</comment>
<feature type="compositionally biased region" description="Basic and acidic residues" evidence="6">
    <location>
        <begin position="336"/>
        <end position="356"/>
    </location>
</feature>
<evidence type="ECO:0000259" key="8">
    <source>
        <dbReference type="SMART" id="SM00703"/>
    </source>
</evidence>
<feature type="compositionally biased region" description="Polar residues" evidence="6">
    <location>
        <begin position="687"/>
        <end position="699"/>
    </location>
</feature>
<feature type="region of interest" description="Disordered" evidence="6">
    <location>
        <begin position="772"/>
        <end position="905"/>
    </location>
</feature>
<dbReference type="SMART" id="SM00703">
    <property type="entry name" value="NRF"/>
    <property type="match status" value="1"/>
</dbReference>
<evidence type="ECO:0000256" key="3">
    <source>
        <dbReference type="ARBA" id="ARBA00022737"/>
    </source>
</evidence>
<reference evidence="10 11" key="1">
    <citation type="journal article" date="2023" name="BMC Biol.">
        <title>The compact genome of the sponge Oopsacas minuta (Hexactinellida) is lacking key metazoan core genes.</title>
        <authorList>
            <person name="Santini S."/>
            <person name="Schenkelaars Q."/>
            <person name="Jourda C."/>
            <person name="Duchesne M."/>
            <person name="Belahbib H."/>
            <person name="Rocher C."/>
            <person name="Selva M."/>
            <person name="Riesgo A."/>
            <person name="Vervoort M."/>
            <person name="Leys S.P."/>
            <person name="Kodjabachian L."/>
            <person name="Le Bivic A."/>
            <person name="Borchiellini C."/>
            <person name="Claverie J.M."/>
            <person name="Renard E."/>
        </authorList>
    </citation>
    <scope>NUCLEOTIDE SEQUENCE [LARGE SCALE GENOMIC DNA]</scope>
    <source>
        <strain evidence="10">SPO-2</strain>
    </source>
</reference>
<organism evidence="10 11">
    <name type="scientific">Oopsacas minuta</name>
    <dbReference type="NCBI Taxonomy" id="111878"/>
    <lineage>
        <taxon>Eukaryota</taxon>
        <taxon>Metazoa</taxon>
        <taxon>Porifera</taxon>
        <taxon>Hexactinellida</taxon>
        <taxon>Hexasterophora</taxon>
        <taxon>Lyssacinosida</taxon>
        <taxon>Leucopsacidae</taxon>
        <taxon>Oopsacas</taxon>
    </lineage>
</organism>
<feature type="compositionally biased region" description="Basic and acidic residues" evidence="6">
    <location>
        <begin position="677"/>
        <end position="686"/>
    </location>
</feature>
<feature type="transmembrane region" description="Helical" evidence="7">
    <location>
        <begin position="1982"/>
        <end position="2001"/>
    </location>
</feature>
<dbReference type="SMART" id="SM01349">
    <property type="entry name" value="TOG"/>
    <property type="match status" value="3"/>
</dbReference>
<feature type="region of interest" description="Disordered" evidence="6">
    <location>
        <begin position="1105"/>
        <end position="1124"/>
    </location>
</feature>
<dbReference type="PANTHER" id="PTHR11161:SF0">
    <property type="entry name" value="O-ACYLTRANSFERASE LIKE PROTEIN"/>
    <property type="match status" value="1"/>
</dbReference>
<accession>A0AAV7KBA7</accession>
<evidence type="ECO:0000256" key="5">
    <source>
        <dbReference type="PROSITE-ProRule" id="PRU00103"/>
    </source>
</evidence>
<keyword evidence="7" id="KW-1133">Transmembrane helix</keyword>
<feature type="region of interest" description="Disordered" evidence="6">
    <location>
        <begin position="947"/>
        <end position="971"/>
    </location>
</feature>
<feature type="domain" description="TOG" evidence="9">
    <location>
        <begin position="14"/>
        <end position="251"/>
    </location>
</feature>
<dbReference type="GO" id="GO:0005856">
    <property type="term" value="C:cytoskeleton"/>
    <property type="evidence" value="ECO:0007669"/>
    <property type="project" value="UniProtKB-SubCell"/>
</dbReference>
<feature type="region of interest" description="Disordered" evidence="6">
    <location>
        <begin position="624"/>
        <end position="665"/>
    </location>
</feature>
<dbReference type="Gene3D" id="1.25.10.10">
    <property type="entry name" value="Leucine-rich Repeat Variant"/>
    <property type="match status" value="3"/>
</dbReference>
<dbReference type="PROSITE" id="PS50077">
    <property type="entry name" value="HEAT_REPEAT"/>
    <property type="match status" value="1"/>
</dbReference>
<dbReference type="InterPro" id="IPR021133">
    <property type="entry name" value="HEAT_type_2"/>
</dbReference>
<feature type="compositionally biased region" description="Low complexity" evidence="6">
    <location>
        <begin position="820"/>
        <end position="829"/>
    </location>
</feature>
<feature type="domain" description="Nose resistant-to-fluoxetine protein N-terminal" evidence="8">
    <location>
        <begin position="1537"/>
        <end position="1660"/>
    </location>
</feature>
<feature type="transmembrane region" description="Helical" evidence="7">
    <location>
        <begin position="1843"/>
        <end position="1863"/>
    </location>
</feature>
<comment type="caution">
    <text evidence="10">The sequence shown here is derived from an EMBL/GenBank/DDBJ whole genome shotgun (WGS) entry which is preliminary data.</text>
</comment>
<name>A0AAV7KBA7_9METZ</name>
<keyword evidence="7" id="KW-0472">Membrane</keyword>
<feature type="compositionally biased region" description="Polar residues" evidence="6">
    <location>
        <begin position="1421"/>
        <end position="1448"/>
    </location>
</feature>
<evidence type="ECO:0000256" key="1">
    <source>
        <dbReference type="ARBA" id="ARBA00004245"/>
    </source>
</evidence>
<feature type="transmembrane region" description="Helical" evidence="7">
    <location>
        <begin position="2083"/>
        <end position="2107"/>
    </location>
</feature>
<feature type="transmembrane region" description="Helical" evidence="7">
    <location>
        <begin position="1884"/>
        <end position="1905"/>
    </location>
</feature>
<keyword evidence="2" id="KW-0963">Cytoplasm</keyword>
<feature type="region of interest" description="Disordered" evidence="6">
    <location>
        <begin position="492"/>
        <end position="587"/>
    </location>
</feature>